<evidence type="ECO:0000256" key="3">
    <source>
        <dbReference type="ARBA" id="ARBA00022448"/>
    </source>
</evidence>
<proteinExistence type="inferred from homology"/>
<dbReference type="PANTHER" id="PTHR12980:SF0">
    <property type="entry name" value="CYTOCHROME B-C1 COMPLEX SUBUNIT 9"/>
    <property type="match status" value="1"/>
</dbReference>
<keyword evidence="5" id="KW-0812">Transmembrane</keyword>
<organism evidence="14 16">
    <name type="scientific">Dinothrombium tinctorium</name>
    <dbReference type="NCBI Taxonomy" id="1965070"/>
    <lineage>
        <taxon>Eukaryota</taxon>
        <taxon>Metazoa</taxon>
        <taxon>Ecdysozoa</taxon>
        <taxon>Arthropoda</taxon>
        <taxon>Chelicerata</taxon>
        <taxon>Arachnida</taxon>
        <taxon>Acari</taxon>
        <taxon>Acariformes</taxon>
        <taxon>Trombidiformes</taxon>
        <taxon>Prostigmata</taxon>
        <taxon>Anystina</taxon>
        <taxon>Parasitengona</taxon>
        <taxon>Trombidioidea</taxon>
        <taxon>Trombidiidae</taxon>
        <taxon>Dinothrombium</taxon>
    </lineage>
</organism>
<evidence type="ECO:0000313" key="15">
    <source>
        <dbReference type="EMBL" id="RWS09795.1"/>
    </source>
</evidence>
<comment type="function">
    <text evidence="11">Component of the ubiquinol-cytochrome c oxidoreductase, a multisubunit transmembrane complex that is part of the mitochondrial electron transport chain which drives oxidative phosphorylation. The complex plays an important role in the uptake of multiple carbon sources present in different host niches.</text>
</comment>
<keyword evidence="4 11" id="KW-0679">Respiratory chain</keyword>
<comment type="similarity">
    <text evidence="2 11">Belongs to the UQCR10/QCR9 family.</text>
</comment>
<keyword evidence="8" id="KW-1133">Transmembrane helix</keyword>
<dbReference type="EMBL" id="NCKU01002466">
    <property type="protein sequence ID" value="RWS09527.1"/>
    <property type="molecule type" value="Genomic_DNA"/>
</dbReference>
<dbReference type="Gene3D" id="1.20.5.260">
    <property type="entry name" value="Cytochrome b-c1 complex subunit 9"/>
    <property type="match status" value="1"/>
</dbReference>
<dbReference type="FunFam" id="1.20.5.260:FF:000001">
    <property type="entry name" value="Cytochrome b-c1 complex subunit 9"/>
    <property type="match status" value="1"/>
</dbReference>
<evidence type="ECO:0000256" key="1">
    <source>
        <dbReference type="ARBA" id="ARBA00004434"/>
    </source>
</evidence>
<evidence type="ECO:0000256" key="6">
    <source>
        <dbReference type="ARBA" id="ARBA00022792"/>
    </source>
</evidence>
<dbReference type="STRING" id="1965070.A0A3S3PWM3"/>
<keyword evidence="6 11" id="KW-0999">Mitochondrion inner membrane</keyword>
<evidence type="ECO:0000256" key="8">
    <source>
        <dbReference type="ARBA" id="ARBA00022989"/>
    </source>
</evidence>
<evidence type="ECO:0000256" key="11">
    <source>
        <dbReference type="RuleBase" id="RU368056"/>
    </source>
</evidence>
<gene>
    <name evidence="15" type="ORF">B4U79_00291</name>
    <name evidence="13" type="ORF">B4U79_05569</name>
    <name evidence="12" type="ORF">B4U79_12033</name>
    <name evidence="14" type="ORF">B4U79_13632</name>
</gene>
<keyword evidence="10" id="KW-0472">Membrane</keyword>
<dbReference type="OrthoDB" id="44067at2759"/>
<keyword evidence="3 11" id="KW-0813">Transport</keyword>
<dbReference type="EMBL" id="NCKU01002479">
    <property type="protein sequence ID" value="RWS09498.1"/>
    <property type="molecule type" value="Genomic_DNA"/>
</dbReference>
<keyword evidence="9 11" id="KW-0496">Mitochondrion</keyword>
<reference evidence="14 16" key="1">
    <citation type="journal article" date="2018" name="Gigascience">
        <title>Genomes of trombidid mites reveal novel predicted allergens and laterally-transferred genes associated with secondary metabolism.</title>
        <authorList>
            <person name="Dong X."/>
            <person name="Chaisiri K."/>
            <person name="Xia D."/>
            <person name="Armstrong S.D."/>
            <person name="Fang Y."/>
            <person name="Donnelly M.J."/>
            <person name="Kadowaki T."/>
            <person name="McGarry J.W."/>
            <person name="Darby A.C."/>
            <person name="Makepeace B.L."/>
        </authorList>
    </citation>
    <scope>NUCLEOTIDE SEQUENCE [LARGE SCALE GENOMIC DNA]</scope>
    <source>
        <strain evidence="14">UoL-WK</strain>
    </source>
</reference>
<dbReference type="AlphaFoldDB" id="A0A3S3PWM3"/>
<dbReference type="GO" id="GO:0045275">
    <property type="term" value="C:respiratory chain complex III"/>
    <property type="evidence" value="ECO:0007669"/>
    <property type="project" value="UniProtKB-UniRule"/>
</dbReference>
<evidence type="ECO:0000313" key="16">
    <source>
        <dbReference type="Proteomes" id="UP000285301"/>
    </source>
</evidence>
<dbReference type="GO" id="GO:0005743">
    <property type="term" value="C:mitochondrial inner membrane"/>
    <property type="evidence" value="ECO:0007669"/>
    <property type="project" value="UniProtKB-SubCell"/>
</dbReference>
<evidence type="ECO:0000256" key="7">
    <source>
        <dbReference type="ARBA" id="ARBA00022982"/>
    </source>
</evidence>
<dbReference type="Proteomes" id="UP000285301">
    <property type="component" value="Unassembled WGS sequence"/>
</dbReference>
<keyword evidence="7 11" id="KW-0249">Electron transport</keyword>
<accession>A0A3S3PWM3</accession>
<comment type="caution">
    <text evidence="14">The sequence shown here is derived from an EMBL/GenBank/DDBJ whole genome shotgun (WGS) entry which is preliminary data.</text>
</comment>
<dbReference type="PANTHER" id="PTHR12980">
    <property type="entry name" value="UBIQUINOL-CYTOCHROME C REDUCTASE COMPLEX, SUBUNIT X"/>
    <property type="match status" value="1"/>
</dbReference>
<evidence type="ECO:0000256" key="9">
    <source>
        <dbReference type="ARBA" id="ARBA00023128"/>
    </source>
</evidence>
<dbReference type="Pfam" id="PF05365">
    <property type="entry name" value="UCR_UQCRX_QCR9"/>
    <property type="match status" value="1"/>
</dbReference>
<evidence type="ECO:0000313" key="13">
    <source>
        <dbReference type="EMBL" id="RWS09498.1"/>
    </source>
</evidence>
<dbReference type="GO" id="GO:0006122">
    <property type="term" value="P:mitochondrial electron transport, ubiquinol to cytochrome c"/>
    <property type="evidence" value="ECO:0007669"/>
    <property type="project" value="UniProtKB-UniRule"/>
</dbReference>
<dbReference type="SUPFAM" id="SSF81514">
    <property type="entry name" value="Subunit X (non-heme 7 kDa protein) of cytochrome bc1 complex (Ubiquinol-cytochrome c reductase)"/>
    <property type="match status" value="1"/>
</dbReference>
<evidence type="ECO:0000256" key="5">
    <source>
        <dbReference type="ARBA" id="ARBA00022692"/>
    </source>
</evidence>
<dbReference type="InterPro" id="IPR008027">
    <property type="entry name" value="QCR9"/>
</dbReference>
<reference evidence="14" key="2">
    <citation type="submission" date="2018-11" db="EMBL/GenBank/DDBJ databases">
        <title>Trombidioid mite genomics.</title>
        <authorList>
            <person name="Dong X."/>
        </authorList>
    </citation>
    <scope>NUCLEOTIDE SEQUENCE</scope>
    <source>
        <strain evidence="14">UoL-WK</strain>
    </source>
</reference>
<comment type="subunit">
    <text evidence="11">Component of the ubiquinol-cytochrome c oxidoreductase (cytochrome b-c1 complex, complex III, CIII), a multisubunit enzyme composed of 3 respiratory subunits cytochrome b, cytochrome c1 and Rieske protein, 2 core protein subunits, and additional low-molecular weight protein subunits.</text>
</comment>
<sequence length="60" mass="7038">MAGFMSTTYNLLFKRTSTTIFTIFVGALLCERTVDYSTQAVFDHINRGKQWKDIKHNYEK</sequence>
<comment type="subcellular location">
    <subcellularLocation>
        <location evidence="1 11">Mitochondrion inner membrane</location>
        <topology evidence="1 11">Single-pass membrane protein</topology>
    </subcellularLocation>
</comment>
<evidence type="ECO:0000256" key="4">
    <source>
        <dbReference type="ARBA" id="ARBA00022660"/>
    </source>
</evidence>
<evidence type="ECO:0000256" key="10">
    <source>
        <dbReference type="ARBA" id="ARBA00023136"/>
    </source>
</evidence>
<protein>
    <recommendedName>
        <fullName evidence="11">Complex III subunit 9</fullName>
    </recommendedName>
</protein>
<evidence type="ECO:0000313" key="12">
    <source>
        <dbReference type="EMBL" id="RWS08843.1"/>
    </source>
</evidence>
<dbReference type="EMBL" id="NCKU01002758">
    <property type="protein sequence ID" value="RWS08843.1"/>
    <property type="molecule type" value="Genomic_DNA"/>
</dbReference>
<dbReference type="InterPro" id="IPR036656">
    <property type="entry name" value="QCR9_sf"/>
</dbReference>
<name>A0A3S3PWM3_9ACAR</name>
<evidence type="ECO:0000256" key="2">
    <source>
        <dbReference type="ARBA" id="ARBA00007856"/>
    </source>
</evidence>
<dbReference type="EMBL" id="NCKU01002342">
    <property type="protein sequence ID" value="RWS09795.1"/>
    <property type="molecule type" value="Genomic_DNA"/>
</dbReference>
<keyword evidence="16" id="KW-1185">Reference proteome</keyword>
<evidence type="ECO:0000313" key="14">
    <source>
        <dbReference type="EMBL" id="RWS09527.1"/>
    </source>
</evidence>